<evidence type="ECO:0000256" key="1">
    <source>
        <dbReference type="ARBA" id="ARBA00004370"/>
    </source>
</evidence>
<dbReference type="PROSITE" id="PS51672">
    <property type="entry name" value="ACT_LIKE"/>
    <property type="match status" value="1"/>
</dbReference>
<feature type="transmembrane region" description="Helical" evidence="7">
    <location>
        <begin position="269"/>
        <end position="286"/>
    </location>
</feature>
<dbReference type="InterPro" id="IPR029071">
    <property type="entry name" value="Ubiquitin-like_domsf"/>
</dbReference>
<evidence type="ECO:0000256" key="4">
    <source>
        <dbReference type="ARBA" id="ARBA00023136"/>
    </source>
</evidence>
<keyword evidence="2 7" id="KW-0812">Transmembrane</keyword>
<accession>A0AAN9Z4S9</accession>
<organism evidence="10 11">
    <name type="scientific">Gryllus longicercus</name>
    <dbReference type="NCBI Taxonomy" id="2509291"/>
    <lineage>
        <taxon>Eukaryota</taxon>
        <taxon>Metazoa</taxon>
        <taxon>Ecdysozoa</taxon>
        <taxon>Arthropoda</taxon>
        <taxon>Hexapoda</taxon>
        <taxon>Insecta</taxon>
        <taxon>Pterygota</taxon>
        <taxon>Neoptera</taxon>
        <taxon>Polyneoptera</taxon>
        <taxon>Orthoptera</taxon>
        <taxon>Ensifera</taxon>
        <taxon>Gryllidea</taxon>
        <taxon>Grylloidea</taxon>
        <taxon>Gryllidae</taxon>
        <taxon>Gryllinae</taxon>
        <taxon>Gryllus</taxon>
    </lineage>
</organism>
<dbReference type="InterPro" id="IPR001721">
    <property type="entry name" value="TD_ACT-like"/>
</dbReference>
<reference evidence="10 11" key="1">
    <citation type="submission" date="2024-03" db="EMBL/GenBank/DDBJ databases">
        <title>The genome assembly and annotation of the cricket Gryllus longicercus Weissman &amp; Gray.</title>
        <authorList>
            <person name="Szrajer S."/>
            <person name="Gray D."/>
            <person name="Ylla G."/>
        </authorList>
    </citation>
    <scope>NUCLEOTIDE SEQUENCE [LARGE SCALE GENOMIC DNA]</scope>
    <source>
        <strain evidence="10">DAG 2021-001</strain>
        <tissue evidence="10">Whole body minus gut</tissue>
    </source>
</reference>
<dbReference type="SUPFAM" id="SSF54236">
    <property type="entry name" value="Ubiquitin-like"/>
    <property type="match status" value="1"/>
</dbReference>
<feature type="region of interest" description="Disordered" evidence="6">
    <location>
        <begin position="87"/>
        <end position="168"/>
    </location>
</feature>
<proteinExistence type="predicted"/>
<dbReference type="InterPro" id="IPR039751">
    <property type="entry name" value="HERPUD1/2"/>
</dbReference>
<evidence type="ECO:0000313" key="11">
    <source>
        <dbReference type="Proteomes" id="UP001378592"/>
    </source>
</evidence>
<gene>
    <name evidence="10" type="ORF">R5R35_014549</name>
</gene>
<evidence type="ECO:0000256" key="2">
    <source>
        <dbReference type="ARBA" id="ARBA00022692"/>
    </source>
</evidence>
<dbReference type="Proteomes" id="UP001378592">
    <property type="component" value="Unassembled WGS sequence"/>
</dbReference>
<evidence type="ECO:0000256" key="7">
    <source>
        <dbReference type="SAM" id="Phobius"/>
    </source>
</evidence>
<dbReference type="PANTHER" id="PTHR12943">
    <property type="entry name" value="HOMOCYSTEINE-RESPONSIVE ENDOPLASMIC RETICULUM-RESIDENT UNIQUITIN-LIKE DOMAIN HERPUD PROTEIN FAMILY MEMBER"/>
    <property type="match status" value="1"/>
</dbReference>
<evidence type="ECO:0000256" key="5">
    <source>
        <dbReference type="ARBA" id="ARBA00023230"/>
    </source>
</evidence>
<feature type="transmembrane region" description="Helical" evidence="7">
    <location>
        <begin position="292"/>
        <end position="312"/>
    </location>
</feature>
<evidence type="ECO:0000259" key="9">
    <source>
        <dbReference type="PROSITE" id="PS51672"/>
    </source>
</evidence>
<dbReference type="EMBL" id="JAZDUA010000246">
    <property type="protein sequence ID" value="KAK7862994.1"/>
    <property type="molecule type" value="Genomic_DNA"/>
</dbReference>
<comment type="subcellular location">
    <subcellularLocation>
        <location evidence="1">Membrane</location>
    </subcellularLocation>
</comment>
<dbReference type="GO" id="GO:0030968">
    <property type="term" value="P:endoplasmic reticulum unfolded protein response"/>
    <property type="evidence" value="ECO:0007669"/>
    <property type="project" value="TreeGrafter"/>
</dbReference>
<keyword evidence="11" id="KW-1185">Reference proteome</keyword>
<protein>
    <recommendedName>
        <fullName evidence="12">Homocysteine-responsive endoplasmic reticulum-resident ubiquitin-like domain member 2 protein</fullName>
    </recommendedName>
</protein>
<dbReference type="CDD" id="cd01790">
    <property type="entry name" value="Ubl_HERP"/>
    <property type="match status" value="1"/>
</dbReference>
<dbReference type="PANTHER" id="PTHR12943:SF27">
    <property type="entry name" value="HOMOCYSTEINE-INDUCED ENDOPLASMIC RETICULUM PROTEIN, ISOFORM A"/>
    <property type="match status" value="1"/>
</dbReference>
<dbReference type="FunFam" id="3.10.20.90:FF:000046">
    <property type="entry name" value="Homocysteine-responsive endoplasmic reticulum-resident ubiquitin-like domain member 2 protein"/>
    <property type="match status" value="1"/>
</dbReference>
<dbReference type="AlphaFoldDB" id="A0AAN9Z4S9"/>
<evidence type="ECO:0000313" key="10">
    <source>
        <dbReference type="EMBL" id="KAK7862994.1"/>
    </source>
</evidence>
<name>A0AAN9Z4S9_9ORTH</name>
<sequence>MDMIDMSVTLIVKAPNQQIEDQTIKCEPTWTIKKLKGYLSEVYPSKPRTEDQKLIYSGQLLSDSVILRDILRWYEGQEAHTVHLVCTPPRDCNRRGSPRPLARMSERRNSNTTEDNSNNSTGTSNMEGVSSDGLRQRLSSGETSVPQPVGGGGGSLPDSHLPPPDSGATWAAAMAQPYGTMYDPNNMMQQMALMHQVYAQYMTQYMQMMAAGGTLPTMSPPAQPVAPGTPVAEQPAVPVNNQEPVEAANDINVVDGDDDNRMNRDWLDWFYFMSRLMVLFSIVYFYSSPTRFVIVSALAIMMYLYQVGFFRIQQQQLQVARVAAENNNVPVDARPVDNNNVEANEGEDVPRGNQEAVSEAGEPAQEPDRPSLLAVTWTFFTSFFASLIPEQPGAI</sequence>
<evidence type="ECO:0000259" key="8">
    <source>
        <dbReference type="PROSITE" id="PS50053"/>
    </source>
</evidence>
<keyword evidence="5" id="KW-0834">Unfolded protein response</keyword>
<dbReference type="Pfam" id="PF00240">
    <property type="entry name" value="ubiquitin"/>
    <property type="match status" value="1"/>
</dbReference>
<evidence type="ECO:0000256" key="6">
    <source>
        <dbReference type="SAM" id="MobiDB-lite"/>
    </source>
</evidence>
<dbReference type="GO" id="GO:0016020">
    <property type="term" value="C:membrane"/>
    <property type="evidence" value="ECO:0007669"/>
    <property type="project" value="UniProtKB-SubCell"/>
</dbReference>
<feature type="region of interest" description="Disordered" evidence="6">
    <location>
        <begin position="330"/>
        <end position="368"/>
    </location>
</feature>
<feature type="compositionally biased region" description="Low complexity" evidence="6">
    <location>
        <begin position="110"/>
        <end position="125"/>
    </location>
</feature>
<comment type="caution">
    <text evidence="10">The sequence shown here is derived from an EMBL/GenBank/DDBJ whole genome shotgun (WGS) entry which is preliminary data.</text>
</comment>
<keyword evidence="4 7" id="KW-0472">Membrane</keyword>
<keyword evidence="3 7" id="KW-1133">Transmembrane helix</keyword>
<feature type="domain" description="ACT-like" evidence="9">
    <location>
        <begin position="382"/>
        <end position="395"/>
    </location>
</feature>
<dbReference type="Gene3D" id="3.10.20.90">
    <property type="entry name" value="Phosphatidylinositol 3-kinase Catalytic Subunit, Chain A, domain 1"/>
    <property type="match status" value="1"/>
</dbReference>
<dbReference type="InterPro" id="IPR000626">
    <property type="entry name" value="Ubiquitin-like_dom"/>
</dbReference>
<dbReference type="PROSITE" id="PS50053">
    <property type="entry name" value="UBIQUITIN_2"/>
    <property type="match status" value="1"/>
</dbReference>
<feature type="domain" description="Ubiquitin-like" evidence="8">
    <location>
        <begin position="8"/>
        <end position="85"/>
    </location>
</feature>
<evidence type="ECO:0008006" key="12">
    <source>
        <dbReference type="Google" id="ProtNLM"/>
    </source>
</evidence>
<evidence type="ECO:0000256" key="3">
    <source>
        <dbReference type="ARBA" id="ARBA00022989"/>
    </source>
</evidence>
<dbReference type="SMART" id="SM00213">
    <property type="entry name" value="UBQ"/>
    <property type="match status" value="1"/>
</dbReference>